<comment type="caution">
    <text evidence="2">The sequence shown here is derived from an EMBL/GenBank/DDBJ whole genome shotgun (WGS) entry which is preliminary data.</text>
</comment>
<reference evidence="2 3" key="1">
    <citation type="journal article" date="2024" name="Commun. Biol.">
        <title>Comparative genomic analysis of thermophilic fungi reveals convergent evolutionary adaptations and gene losses.</title>
        <authorList>
            <person name="Steindorff A.S."/>
            <person name="Aguilar-Pontes M.V."/>
            <person name="Robinson A.J."/>
            <person name="Andreopoulos B."/>
            <person name="LaButti K."/>
            <person name="Kuo A."/>
            <person name="Mondo S."/>
            <person name="Riley R."/>
            <person name="Otillar R."/>
            <person name="Haridas S."/>
            <person name="Lipzen A."/>
            <person name="Grimwood J."/>
            <person name="Schmutz J."/>
            <person name="Clum A."/>
            <person name="Reid I.D."/>
            <person name="Moisan M.C."/>
            <person name="Butler G."/>
            <person name="Nguyen T.T.M."/>
            <person name="Dewar K."/>
            <person name="Conant G."/>
            <person name="Drula E."/>
            <person name="Henrissat B."/>
            <person name="Hansel C."/>
            <person name="Singer S."/>
            <person name="Hutchinson M.I."/>
            <person name="de Vries R.P."/>
            <person name="Natvig D.O."/>
            <person name="Powell A.J."/>
            <person name="Tsang A."/>
            <person name="Grigoriev I.V."/>
        </authorList>
    </citation>
    <scope>NUCLEOTIDE SEQUENCE [LARGE SCALE GENOMIC DNA]</scope>
    <source>
        <strain evidence="2 3">CBS 494.80</strain>
    </source>
</reference>
<evidence type="ECO:0000259" key="1">
    <source>
        <dbReference type="Pfam" id="PF12697"/>
    </source>
</evidence>
<dbReference type="InterPro" id="IPR052897">
    <property type="entry name" value="Sec-Metab_Biosynth_Hydrolase"/>
</dbReference>
<dbReference type="Gene3D" id="3.40.50.1820">
    <property type="entry name" value="alpha/beta hydrolase"/>
    <property type="match status" value="1"/>
</dbReference>
<proteinExistence type="predicted"/>
<dbReference type="PANTHER" id="PTHR37017:SF11">
    <property type="entry name" value="ESTERASE_LIPASE_THIOESTERASE DOMAIN-CONTAINING PROTEIN"/>
    <property type="match status" value="1"/>
</dbReference>
<dbReference type="InterPro" id="IPR000073">
    <property type="entry name" value="AB_hydrolase_1"/>
</dbReference>
<name>A0ABR4CRC4_9HELO</name>
<dbReference type="Pfam" id="PF12697">
    <property type="entry name" value="Abhydrolase_6"/>
    <property type="match status" value="1"/>
</dbReference>
<evidence type="ECO:0000313" key="2">
    <source>
        <dbReference type="EMBL" id="KAL2072510.1"/>
    </source>
</evidence>
<feature type="domain" description="AB hydrolase-1" evidence="1">
    <location>
        <begin position="6"/>
        <end position="239"/>
    </location>
</feature>
<sequence>MSKPSIVFCHGAWHQPSFFNKIIAILEPLGYKCVTFSFPATGNVPAVKSLDDDIAAVRSVVLKEIDAGADVMVSAHSWGGIPTCSALDGLSKAERQQNGKPGGVVKLAFVSSFMLPENTSLADAIGGAPPFWIPDADGNFKLSDEINKEFLYHDLPFDEADEWVAQLRPHSLATCLAKTKSAAWRKIPTSYLMCENDKPIPLPLQESMVATIKREGGIIDTERLFVSHSPHLVMPEKVVGFLRRAAGEHLRDE</sequence>
<dbReference type="SUPFAM" id="SSF53474">
    <property type="entry name" value="alpha/beta-Hydrolases"/>
    <property type="match status" value="1"/>
</dbReference>
<dbReference type="EMBL" id="JAZHXI010000004">
    <property type="protein sequence ID" value="KAL2072510.1"/>
    <property type="molecule type" value="Genomic_DNA"/>
</dbReference>
<gene>
    <name evidence="2" type="ORF">VTL71DRAFT_11853</name>
</gene>
<dbReference type="Proteomes" id="UP001595075">
    <property type="component" value="Unassembled WGS sequence"/>
</dbReference>
<protein>
    <recommendedName>
        <fullName evidence="1">AB hydrolase-1 domain-containing protein</fullName>
    </recommendedName>
</protein>
<dbReference type="InterPro" id="IPR029058">
    <property type="entry name" value="AB_hydrolase_fold"/>
</dbReference>
<evidence type="ECO:0000313" key="3">
    <source>
        <dbReference type="Proteomes" id="UP001595075"/>
    </source>
</evidence>
<organism evidence="2 3">
    <name type="scientific">Oculimacula yallundae</name>
    <dbReference type="NCBI Taxonomy" id="86028"/>
    <lineage>
        <taxon>Eukaryota</taxon>
        <taxon>Fungi</taxon>
        <taxon>Dikarya</taxon>
        <taxon>Ascomycota</taxon>
        <taxon>Pezizomycotina</taxon>
        <taxon>Leotiomycetes</taxon>
        <taxon>Helotiales</taxon>
        <taxon>Ploettnerulaceae</taxon>
        <taxon>Oculimacula</taxon>
    </lineage>
</organism>
<dbReference type="PANTHER" id="PTHR37017">
    <property type="entry name" value="AB HYDROLASE-1 DOMAIN-CONTAINING PROTEIN-RELATED"/>
    <property type="match status" value="1"/>
</dbReference>
<accession>A0ABR4CRC4</accession>
<keyword evidence="3" id="KW-1185">Reference proteome</keyword>